<evidence type="ECO:0000313" key="3">
    <source>
        <dbReference type="EMBL" id="RDU38566.1"/>
    </source>
</evidence>
<evidence type="ECO:0000256" key="1">
    <source>
        <dbReference type="ARBA" id="ARBA00006525"/>
    </source>
</evidence>
<comment type="similarity">
    <text evidence="1">Belongs to the DprA/Smf family.</text>
</comment>
<dbReference type="RefSeq" id="WP_115450484.1">
    <property type="nucleotide sequence ID" value="NZ_QNQT01000001.1"/>
</dbReference>
<dbReference type="InterPro" id="IPR003488">
    <property type="entry name" value="DprA"/>
</dbReference>
<sequence length="290" mass="31903">MERIRRKLIGFLHRPDATWNSVGRMMKAETLPDSLASLAALKLLPPLKKTDSIAVNHINPPDETFSTLLQQYKSKKISIITILDPGYPELLKQIYQPPWALFACGDLSLLNASQKLAVVGSRQATDYGKNAIRLLFPELIEKGIVIVSGLAKGVDTAAHECAIRNGGKTIAVIAGGLYHVYPEENRRLASEMMKNQLVLSEYPPGTKPARWHFPMRNRIISGLCGGTFIVEAKNKSGSLITANYAVHEGRDVFSLPGSIFSPFSAGANELIQHGAKLVTRAEDILDELRY</sequence>
<dbReference type="PANTHER" id="PTHR43022">
    <property type="entry name" value="PROTEIN SMF"/>
    <property type="match status" value="1"/>
</dbReference>
<dbReference type="Pfam" id="PF02481">
    <property type="entry name" value="DNA_processg_A"/>
    <property type="match status" value="1"/>
</dbReference>
<dbReference type="Proteomes" id="UP000257144">
    <property type="component" value="Unassembled WGS sequence"/>
</dbReference>
<gene>
    <name evidence="3" type="primary">dprA</name>
    <name evidence="3" type="ORF">DRW41_03110</name>
</gene>
<dbReference type="NCBIfam" id="TIGR00732">
    <property type="entry name" value="dprA"/>
    <property type="match status" value="1"/>
</dbReference>
<organism evidence="3 4">
    <name type="scientific">Neobacillus piezotolerans</name>
    <dbReference type="NCBI Taxonomy" id="2259171"/>
    <lineage>
        <taxon>Bacteria</taxon>
        <taxon>Bacillati</taxon>
        <taxon>Bacillota</taxon>
        <taxon>Bacilli</taxon>
        <taxon>Bacillales</taxon>
        <taxon>Bacillaceae</taxon>
        <taxon>Neobacillus</taxon>
    </lineage>
</organism>
<dbReference type="InterPro" id="IPR057666">
    <property type="entry name" value="DrpA_SLOG"/>
</dbReference>
<dbReference type="AlphaFoldDB" id="A0A3D8GWY6"/>
<feature type="domain" description="Smf/DprA SLOG" evidence="2">
    <location>
        <begin position="79"/>
        <end position="288"/>
    </location>
</feature>
<name>A0A3D8GWY6_9BACI</name>
<keyword evidence="4" id="KW-1185">Reference proteome</keyword>
<proteinExistence type="inferred from homology"/>
<reference evidence="3 4" key="1">
    <citation type="submission" date="2018-07" db="EMBL/GenBank/DDBJ databases">
        <title>Bacillus sp. YLB-04 draft genome sequence.</title>
        <authorList>
            <person name="Yu L."/>
            <person name="Tang X."/>
        </authorList>
    </citation>
    <scope>NUCLEOTIDE SEQUENCE [LARGE SCALE GENOMIC DNA]</scope>
    <source>
        <strain evidence="3 4">YLB-04</strain>
    </source>
</reference>
<protein>
    <submittedName>
        <fullName evidence="3">DNA-protecting protein DprA</fullName>
    </submittedName>
</protein>
<evidence type="ECO:0000313" key="4">
    <source>
        <dbReference type="Proteomes" id="UP000257144"/>
    </source>
</evidence>
<accession>A0A3D8GWY6</accession>
<dbReference type="SUPFAM" id="SSF102405">
    <property type="entry name" value="MCP/YpsA-like"/>
    <property type="match status" value="1"/>
</dbReference>
<evidence type="ECO:0000259" key="2">
    <source>
        <dbReference type="Pfam" id="PF02481"/>
    </source>
</evidence>
<dbReference type="OrthoDB" id="9785707at2"/>
<dbReference type="GO" id="GO:0009294">
    <property type="term" value="P:DNA-mediated transformation"/>
    <property type="evidence" value="ECO:0007669"/>
    <property type="project" value="InterPro"/>
</dbReference>
<dbReference type="PANTHER" id="PTHR43022:SF1">
    <property type="entry name" value="PROTEIN SMF"/>
    <property type="match status" value="1"/>
</dbReference>
<dbReference type="EMBL" id="QNQT01000001">
    <property type="protein sequence ID" value="RDU38566.1"/>
    <property type="molecule type" value="Genomic_DNA"/>
</dbReference>
<comment type="caution">
    <text evidence="3">The sequence shown here is derived from an EMBL/GenBank/DDBJ whole genome shotgun (WGS) entry which is preliminary data.</text>
</comment>
<dbReference type="Gene3D" id="3.40.50.450">
    <property type="match status" value="1"/>
</dbReference>